<keyword evidence="12 15" id="KW-0539">Nucleus</keyword>
<keyword evidence="7 15" id="KW-0963">Cytoplasm</keyword>
<dbReference type="Gene3D" id="3.40.50.1820">
    <property type="entry name" value="alpha/beta hydrolase"/>
    <property type="match status" value="1"/>
</dbReference>
<dbReference type="VEuPathDB" id="FungiDB:yc1106_09757"/>
<reference evidence="18" key="1">
    <citation type="submission" date="2021-12" db="EMBL/GenBank/DDBJ databases">
        <title>Curvularia clavata genome.</title>
        <authorList>
            <person name="Cao Y."/>
        </authorList>
    </citation>
    <scope>NUCLEOTIDE SEQUENCE</scope>
    <source>
        <strain evidence="18">Yc1106</strain>
    </source>
</reference>
<dbReference type="NCBIfam" id="TIGR02821">
    <property type="entry name" value="fghA_ester_D"/>
    <property type="match status" value="1"/>
</dbReference>
<dbReference type="GO" id="GO:0005643">
    <property type="term" value="C:nuclear pore"/>
    <property type="evidence" value="ECO:0007669"/>
    <property type="project" value="TreeGrafter"/>
</dbReference>
<dbReference type="Gene3D" id="1.25.10.10">
    <property type="entry name" value="Leucine-rich Repeat Variant"/>
    <property type="match status" value="1"/>
</dbReference>
<evidence type="ECO:0000256" key="7">
    <source>
        <dbReference type="ARBA" id="ARBA00022490"/>
    </source>
</evidence>
<comment type="similarity">
    <text evidence="2">Belongs to the esterase D family.</text>
</comment>
<evidence type="ECO:0000256" key="8">
    <source>
        <dbReference type="ARBA" id="ARBA00022555"/>
    </source>
</evidence>
<dbReference type="InterPro" id="IPR014186">
    <property type="entry name" value="S-formylglutathione_hydrol"/>
</dbReference>
<dbReference type="FunFam" id="3.40.50.1820:FF:000002">
    <property type="entry name" value="S-formylglutathione hydrolase"/>
    <property type="match status" value="1"/>
</dbReference>
<evidence type="ECO:0000256" key="4">
    <source>
        <dbReference type="ARBA" id="ARBA00018928"/>
    </source>
</evidence>
<dbReference type="EMBL" id="CP089281">
    <property type="protein sequence ID" value="USP82483.1"/>
    <property type="molecule type" value="Genomic_DNA"/>
</dbReference>
<evidence type="ECO:0000256" key="15">
    <source>
        <dbReference type="RuleBase" id="RU366037"/>
    </source>
</evidence>
<comment type="similarity">
    <text evidence="3 15">Belongs to the exportin family.</text>
</comment>
<dbReference type="OrthoDB" id="26399at2759"/>
<keyword evidence="19" id="KW-1185">Reference proteome</keyword>
<evidence type="ECO:0000256" key="10">
    <source>
        <dbReference type="ARBA" id="ARBA00022801"/>
    </source>
</evidence>
<dbReference type="GO" id="GO:0005737">
    <property type="term" value="C:cytoplasm"/>
    <property type="evidence" value="ECO:0007669"/>
    <property type="project" value="UniProtKB-SubCell"/>
</dbReference>
<proteinExistence type="inferred from homology"/>
<evidence type="ECO:0000256" key="1">
    <source>
        <dbReference type="ARBA" id="ARBA00004496"/>
    </source>
</evidence>
<dbReference type="Pfam" id="PF00756">
    <property type="entry name" value="Esterase"/>
    <property type="match status" value="1"/>
</dbReference>
<feature type="domain" description="Exportin-1/Importin-beta-like" evidence="16">
    <location>
        <begin position="397"/>
        <end position="541"/>
    </location>
</feature>
<dbReference type="InterPro" id="IPR029058">
    <property type="entry name" value="AB_hydrolase_fold"/>
</dbReference>
<keyword evidence="8 15" id="KW-0820">tRNA-binding</keyword>
<evidence type="ECO:0000256" key="12">
    <source>
        <dbReference type="ARBA" id="ARBA00023242"/>
    </source>
</evidence>
<dbReference type="Pfam" id="PF08389">
    <property type="entry name" value="Xpo1"/>
    <property type="match status" value="1"/>
</dbReference>
<comment type="subcellular location">
    <subcellularLocation>
        <location evidence="1 15">Cytoplasm</location>
    </subcellularLocation>
    <subcellularLocation>
        <location evidence="15">Nucleus</location>
    </subcellularLocation>
    <text evidence="15">Shuttles between the nucleus and the cytoplasm.</text>
</comment>
<dbReference type="Pfam" id="PF19282">
    <property type="entry name" value="Exportin-T"/>
    <property type="match status" value="1"/>
</dbReference>
<evidence type="ECO:0000256" key="13">
    <source>
        <dbReference type="ARBA" id="ARBA00025147"/>
    </source>
</evidence>
<evidence type="ECO:0000256" key="11">
    <source>
        <dbReference type="ARBA" id="ARBA00022884"/>
    </source>
</evidence>
<evidence type="ECO:0000256" key="5">
    <source>
        <dbReference type="ARBA" id="ARBA00022448"/>
    </source>
</evidence>
<dbReference type="GO" id="GO:0016363">
    <property type="term" value="C:nuclear matrix"/>
    <property type="evidence" value="ECO:0007669"/>
    <property type="project" value="TreeGrafter"/>
</dbReference>
<dbReference type="GO" id="GO:0008033">
    <property type="term" value="P:tRNA processing"/>
    <property type="evidence" value="ECO:0007669"/>
    <property type="project" value="UniProtKB-KW"/>
</dbReference>
<evidence type="ECO:0000256" key="14">
    <source>
        <dbReference type="PIRSR" id="PIRSR614186-1"/>
    </source>
</evidence>
<evidence type="ECO:0000259" key="16">
    <source>
        <dbReference type="Pfam" id="PF08389"/>
    </source>
</evidence>
<keyword evidence="10" id="KW-0378">Hydrolase</keyword>
<feature type="active site" description="Charge relay system" evidence="14">
    <location>
        <position position="152"/>
    </location>
</feature>
<evidence type="ECO:0000259" key="17">
    <source>
        <dbReference type="Pfam" id="PF19282"/>
    </source>
</evidence>
<dbReference type="InterPro" id="IPR045546">
    <property type="entry name" value="Exportin-T_C"/>
</dbReference>
<dbReference type="GO" id="GO:0046294">
    <property type="term" value="P:formaldehyde catabolic process"/>
    <property type="evidence" value="ECO:0007669"/>
    <property type="project" value="InterPro"/>
</dbReference>
<dbReference type="SUPFAM" id="SSF53474">
    <property type="entry name" value="alpha/beta-Hydrolases"/>
    <property type="match status" value="1"/>
</dbReference>
<organism evidence="18 19">
    <name type="scientific">Curvularia clavata</name>
    <dbReference type="NCBI Taxonomy" id="95742"/>
    <lineage>
        <taxon>Eukaryota</taxon>
        <taxon>Fungi</taxon>
        <taxon>Dikarya</taxon>
        <taxon>Ascomycota</taxon>
        <taxon>Pezizomycotina</taxon>
        <taxon>Dothideomycetes</taxon>
        <taxon>Pleosporomycetidae</taxon>
        <taxon>Pleosporales</taxon>
        <taxon>Pleosporineae</taxon>
        <taxon>Pleosporaceae</taxon>
        <taxon>Curvularia</taxon>
    </lineage>
</organism>
<protein>
    <recommendedName>
        <fullName evidence="4 15">Exportin-T</fullName>
    </recommendedName>
    <alternativeName>
        <fullName evidence="15">Exportin(tRNA)</fullName>
    </alternativeName>
    <alternativeName>
        <fullName evidence="15">tRNA exportin</fullName>
    </alternativeName>
</protein>
<dbReference type="FunFam" id="1.25.10.10:FF:000355">
    <property type="entry name" value="Exportin-T"/>
    <property type="match status" value="1"/>
</dbReference>
<dbReference type="Proteomes" id="UP001056012">
    <property type="component" value="Chromosome 8"/>
</dbReference>
<dbReference type="InterPro" id="IPR011989">
    <property type="entry name" value="ARM-like"/>
</dbReference>
<evidence type="ECO:0000256" key="3">
    <source>
        <dbReference type="ARBA" id="ARBA00009466"/>
    </source>
</evidence>
<name>A0A9Q8ZKR3_CURCL</name>
<feature type="active site" description="Charge relay system" evidence="14">
    <location>
        <position position="265"/>
    </location>
</feature>
<dbReference type="GO" id="GO:0000049">
    <property type="term" value="F:tRNA binding"/>
    <property type="evidence" value="ECO:0007669"/>
    <property type="project" value="UniProtKB-UniRule"/>
</dbReference>
<evidence type="ECO:0000313" key="18">
    <source>
        <dbReference type="EMBL" id="USP82483.1"/>
    </source>
</evidence>
<comment type="function">
    <text evidence="13">tRNA nucleus export receptor which facilitates tRNA translocation across the nuclear pore complex. Involved in pre-tRNA splicing, probably by affecting the interaction of pre-tRNA with splicing endonuclease.</text>
</comment>
<dbReference type="PANTHER" id="PTHR15952:SF11">
    <property type="entry name" value="EXPORTIN-T"/>
    <property type="match status" value="1"/>
</dbReference>
<dbReference type="PANTHER" id="PTHR15952">
    <property type="entry name" value="EXPORTIN-T/LOS1"/>
    <property type="match status" value="1"/>
</dbReference>
<dbReference type="InterPro" id="IPR040017">
    <property type="entry name" value="XPOT"/>
</dbReference>
<dbReference type="GO" id="GO:0071528">
    <property type="term" value="P:tRNA re-export from nucleus"/>
    <property type="evidence" value="ECO:0007669"/>
    <property type="project" value="UniProtKB-UniRule"/>
</dbReference>
<evidence type="ECO:0000313" key="19">
    <source>
        <dbReference type="Proteomes" id="UP001056012"/>
    </source>
</evidence>
<accession>A0A9Q8ZKR3</accession>
<keyword evidence="6" id="KW-0719">Serine esterase</keyword>
<evidence type="ECO:0000256" key="9">
    <source>
        <dbReference type="ARBA" id="ARBA00022694"/>
    </source>
</evidence>
<dbReference type="InterPro" id="IPR016024">
    <property type="entry name" value="ARM-type_fold"/>
</dbReference>
<feature type="domain" description="Exportin-T C-terminal" evidence="17">
    <location>
        <begin position="636"/>
        <end position="1325"/>
    </location>
</feature>
<gene>
    <name evidence="18" type="ORF">yc1106_09757</name>
</gene>
<dbReference type="GO" id="GO:0018738">
    <property type="term" value="F:S-formylglutathione hydrolase activity"/>
    <property type="evidence" value="ECO:0007669"/>
    <property type="project" value="InterPro"/>
</dbReference>
<dbReference type="SUPFAM" id="SSF48371">
    <property type="entry name" value="ARM repeat"/>
    <property type="match status" value="1"/>
</dbReference>
<dbReference type="InterPro" id="IPR013598">
    <property type="entry name" value="Exportin-1/Importin-b-like"/>
</dbReference>
<evidence type="ECO:0000256" key="6">
    <source>
        <dbReference type="ARBA" id="ARBA00022487"/>
    </source>
</evidence>
<keyword evidence="9" id="KW-0819">tRNA processing</keyword>
<dbReference type="InterPro" id="IPR000801">
    <property type="entry name" value="Esterase-like"/>
</dbReference>
<keyword evidence="5 15" id="KW-0813">Transport</keyword>
<dbReference type="GO" id="GO:0052689">
    <property type="term" value="F:carboxylic ester hydrolase activity"/>
    <property type="evidence" value="ECO:0007669"/>
    <property type="project" value="UniProtKB-KW"/>
</dbReference>
<evidence type="ECO:0000256" key="2">
    <source>
        <dbReference type="ARBA" id="ARBA00005622"/>
    </source>
</evidence>
<feature type="active site" description="Charge relay system" evidence="14">
    <location>
        <position position="229"/>
    </location>
</feature>
<dbReference type="GO" id="GO:0031267">
    <property type="term" value="F:small GTPase binding"/>
    <property type="evidence" value="ECO:0007669"/>
    <property type="project" value="InterPro"/>
</dbReference>
<sequence length="1330" mass="148551">MSFETTATIASFGGKLLKLKHKSASTNTDMELNMFLPPQALKSGAKVPVLFYLSGLTCTGNNCSEKGFFQHGAAQHGIAIVYPDTSPRGLQIEGEDEAYDFGSGAGFYVDATKEPWTKGYNMYSYITKELPDALFSSFKELDSSRVSITGHSMGGHGALTLFLKNPGKYKSVSAFAPIANPINCPWGQKAFKGYFGEDQQQKWKEHDATELVKQWKGPLEMLIDVGTGDNFYKQGQLLPENFMQAAKEAGNDKGIQLRMQPDYDHSYYFMATFADDHVAWAAKHLGAYPYNDAYSETLKVENAIQIAADPTSSQEVRGQAIGYLEQLRSEGSAWQAALALFTRNPRATDFVRHTSLDLVNNAIQEHRLDEQGTTYIKDTLMNHIRQCYVPGATPDTNHIQNKLMQTITYLFVALYPSSWQSFFDDFRALAGDQSTIGSVNTATTFLYLRMLAQVHDEIADQLVARSEYEKKRNTELKDLIRQRDVQKIALSWQEILAKWRDVDLGLVEMLLRTIGRWVSWIDINLVVNQAMITTFLEMAGQQGIADPESAAGKVRDAAIDTFSEIVGKKMSPSDKIELITFLNLAEVVGQLINSPALAEFHSPNYDNDLAETVAKLVNNIVFDIVKILDNEAVDEHVRQRADDLIRIFTPYLLRFFADQYDEVCSTVIPSLTDLLTFLRKLQQKHKSVPPQYAAVLPPVLDAIIVKMKYDDTASWGEEGEQTDEAEFLDLRRRLHVLQQTVTAIDEPYYIETLSRLVNGTFGRLSQGDQSLSWRDLELALYEMFLFGELAIRNQGLYAKREPSSVAAQQLVVMMNSMVESGLANHPHPAVQLQYMEICVRYYQFFEQNPGLIPKVLENFVNLTHSEHVKVRSRSWYLFQRLVKHLRAQLGNVSYDIIQAVGDLLTIKAELPDSSEDEMSSDEEDQSADALFNSQLYLFEAIGCIASSSTVSVENKKLYAQTIMSPLFEDMEKTLPQARNGDERAILQIHHIIMALGTLARGYSDWVPANNSSAVPHSEVADEFYKASEAILVAVESLNSSSSIRHAARFAFSRMIAVLGSRLLQQLPSWIEGLLSLSSSMDEISTFLKVLGQVIYTFKSEIAGILDTVMSPVLQRIFTALAIVPSGTDDEIQLAELRREYLNFIAVILGNGLGSVLVSNANQGTFEPIISSIETFSRDTQDYQTARVAIFVLTRMVAVWGGPDKVGPGANATPASPDATQAPLPGFENYVVEKFAPLTWSVPGSPGFNAKDAQARLVLKETANLQHEIIKKVGESYIERLKSDLSGMGVGEEGQDQYLRTLAASFEGPKQEKEWRNFYAQFVERMLASRA</sequence>
<keyword evidence="11 15" id="KW-0694">RNA-binding</keyword>